<dbReference type="GO" id="GO:0006508">
    <property type="term" value="P:proteolysis"/>
    <property type="evidence" value="ECO:0007669"/>
    <property type="project" value="UniProtKB-KW"/>
</dbReference>
<evidence type="ECO:0000259" key="9">
    <source>
        <dbReference type="SMART" id="SM00848"/>
    </source>
</evidence>
<feature type="chain" id="PRO_5018559754" evidence="7">
    <location>
        <begin position="19"/>
        <end position="334"/>
    </location>
</feature>
<dbReference type="MEROPS" id="C01.092"/>
<keyword evidence="6" id="KW-1015">Disulfide bond</keyword>
<evidence type="ECO:0000256" key="5">
    <source>
        <dbReference type="ARBA" id="ARBA00023145"/>
    </source>
</evidence>
<dbReference type="Gene3D" id="3.90.70.10">
    <property type="entry name" value="Cysteine proteinases"/>
    <property type="match status" value="1"/>
</dbReference>
<keyword evidence="2" id="KW-0645">Protease</keyword>
<feature type="domain" description="Peptidase C1A papain C-terminal" evidence="8">
    <location>
        <begin position="116"/>
        <end position="333"/>
    </location>
</feature>
<evidence type="ECO:0000256" key="2">
    <source>
        <dbReference type="ARBA" id="ARBA00022670"/>
    </source>
</evidence>
<evidence type="ECO:0000256" key="4">
    <source>
        <dbReference type="ARBA" id="ARBA00022807"/>
    </source>
</evidence>
<dbReference type="Pfam" id="PF00112">
    <property type="entry name" value="Peptidase_C1"/>
    <property type="match status" value="1"/>
</dbReference>
<evidence type="ECO:0000256" key="1">
    <source>
        <dbReference type="ARBA" id="ARBA00008455"/>
    </source>
</evidence>
<dbReference type="SMART" id="SM00848">
    <property type="entry name" value="Inhibitor_I29"/>
    <property type="match status" value="1"/>
</dbReference>
<evidence type="ECO:0000256" key="3">
    <source>
        <dbReference type="ARBA" id="ARBA00022801"/>
    </source>
</evidence>
<dbReference type="CDD" id="cd02248">
    <property type="entry name" value="Peptidase_C1A"/>
    <property type="match status" value="1"/>
</dbReference>
<organism evidence="10">
    <name type="scientific">Lepeophtheirus salmonis</name>
    <name type="common">Salmon louse</name>
    <name type="synonym">Caligus salmonis</name>
    <dbReference type="NCBI Taxonomy" id="72036"/>
    <lineage>
        <taxon>Eukaryota</taxon>
        <taxon>Metazoa</taxon>
        <taxon>Ecdysozoa</taxon>
        <taxon>Arthropoda</taxon>
        <taxon>Crustacea</taxon>
        <taxon>Multicrustacea</taxon>
        <taxon>Hexanauplia</taxon>
        <taxon>Copepoda</taxon>
        <taxon>Siphonostomatoida</taxon>
        <taxon>Caligidae</taxon>
        <taxon>Lepeophtheirus</taxon>
    </lineage>
</organism>
<sequence length="334" mass="37249">MKSQSILLLSVIISTASAVSFFDVVLSDWESWKLTHQKGYDSSVEEKLRLKIFMENSLRISRHNAEAIQGRHTYFMKMNHYGDLLHHEFVAMVNGYIYNNKTTLGGTFIPSKNINLPEHVDWREEGAVTPVKNQGQCGSCWSFSATGSLEGQDFRKTGKLISLSEQNLVDCSRKYGNNGCEGGLMDYAFKYIQDNNGIDTEASYPYEGIDGHCHYDPKNKGGSDIGFVDIKKGSEKDLQKALATVGPISVAIDASHMSFQFYSHGVYSEKKCSPENLDHGVLAVGYGTDEVTGEDYWLVKNSWSEKWGEDGYIKMARNKDNMCGIASSASYPVV</sequence>
<comment type="similarity">
    <text evidence="1">Belongs to the peptidase C1 family.</text>
</comment>
<dbReference type="PROSITE" id="PS00139">
    <property type="entry name" value="THIOL_PROTEASE_CYS"/>
    <property type="match status" value="1"/>
</dbReference>
<dbReference type="SUPFAM" id="SSF54001">
    <property type="entry name" value="Cysteine proteinases"/>
    <property type="match status" value="1"/>
</dbReference>
<feature type="domain" description="Cathepsin propeptide inhibitor" evidence="9">
    <location>
        <begin position="29"/>
        <end position="89"/>
    </location>
</feature>
<dbReference type="PROSITE" id="PS00640">
    <property type="entry name" value="THIOL_PROTEASE_ASN"/>
    <property type="match status" value="1"/>
</dbReference>
<proteinExistence type="evidence at transcript level"/>
<name>D3PFW4_LEPSM</name>
<accession>D3PFW4</accession>
<dbReference type="SMART" id="SM00645">
    <property type="entry name" value="Pept_C1"/>
    <property type="match status" value="1"/>
</dbReference>
<dbReference type="Pfam" id="PF08246">
    <property type="entry name" value="Inhibitor_I29"/>
    <property type="match status" value="1"/>
</dbReference>
<dbReference type="InterPro" id="IPR025660">
    <property type="entry name" value="Pept_his_AS"/>
</dbReference>
<dbReference type="PRINTS" id="PR00705">
    <property type="entry name" value="PAPAIN"/>
</dbReference>
<keyword evidence="5" id="KW-0865">Zymogen</keyword>
<dbReference type="FunFam" id="3.90.70.10:FF:000006">
    <property type="entry name" value="Cathepsin S"/>
    <property type="match status" value="1"/>
</dbReference>
<dbReference type="InterPro" id="IPR000668">
    <property type="entry name" value="Peptidase_C1A_C"/>
</dbReference>
<dbReference type="InterPro" id="IPR039417">
    <property type="entry name" value="Peptidase_C1A_papain-like"/>
</dbReference>
<dbReference type="InterPro" id="IPR013128">
    <property type="entry name" value="Peptidase_C1A"/>
</dbReference>
<dbReference type="InterPro" id="IPR013201">
    <property type="entry name" value="Prot_inhib_I29"/>
</dbReference>
<evidence type="ECO:0000313" key="10">
    <source>
        <dbReference type="EMBL" id="ADD24160.1"/>
    </source>
</evidence>
<dbReference type="PANTHER" id="PTHR12411">
    <property type="entry name" value="CYSTEINE PROTEASE FAMILY C1-RELATED"/>
    <property type="match status" value="1"/>
</dbReference>
<keyword evidence="4" id="KW-0788">Thiol protease</keyword>
<feature type="signal peptide" evidence="7">
    <location>
        <begin position="1"/>
        <end position="18"/>
    </location>
</feature>
<protein>
    <submittedName>
        <fullName evidence="10">Cathepsin L</fullName>
    </submittedName>
</protein>
<keyword evidence="3" id="KW-0378">Hydrolase</keyword>
<dbReference type="EMBL" id="BT120520">
    <property type="protein sequence ID" value="ADD24160.1"/>
    <property type="molecule type" value="mRNA"/>
</dbReference>
<dbReference type="InterPro" id="IPR025661">
    <property type="entry name" value="Pept_asp_AS"/>
</dbReference>
<gene>
    <name evidence="10" type="primary">CATL</name>
</gene>
<evidence type="ECO:0000256" key="7">
    <source>
        <dbReference type="SAM" id="SignalP"/>
    </source>
</evidence>
<dbReference type="OrthoDB" id="10263972at2759"/>
<dbReference type="GO" id="GO:0008234">
    <property type="term" value="F:cysteine-type peptidase activity"/>
    <property type="evidence" value="ECO:0007669"/>
    <property type="project" value="UniProtKB-KW"/>
</dbReference>
<reference evidence="10" key="1">
    <citation type="submission" date="2010-03" db="EMBL/GenBank/DDBJ databases">
        <title>Lepeophtheirus salmonis ESTs and full-length cDNAs.</title>
        <authorList>
            <person name="Yasuike M."/>
            <person name="von Schalburg K."/>
            <person name="Cooper G."/>
            <person name="Leong J."/>
            <person name="Jones S.R.M."/>
            <person name="Koop B.F."/>
        </authorList>
    </citation>
    <scope>NUCLEOTIDE SEQUENCE</scope>
    <source>
        <tissue evidence="10">Whole</tissue>
    </source>
</reference>
<evidence type="ECO:0000256" key="6">
    <source>
        <dbReference type="ARBA" id="ARBA00023157"/>
    </source>
</evidence>
<dbReference type="InterPro" id="IPR000169">
    <property type="entry name" value="Pept_cys_AS"/>
</dbReference>
<dbReference type="PROSITE" id="PS00639">
    <property type="entry name" value="THIOL_PROTEASE_HIS"/>
    <property type="match status" value="1"/>
</dbReference>
<dbReference type="InterPro" id="IPR038765">
    <property type="entry name" value="Papain-like_cys_pep_sf"/>
</dbReference>
<dbReference type="AlphaFoldDB" id="D3PFW4"/>
<evidence type="ECO:0000259" key="8">
    <source>
        <dbReference type="SMART" id="SM00645"/>
    </source>
</evidence>
<keyword evidence="7" id="KW-0732">Signal</keyword>